<feature type="region of interest" description="Disordered" evidence="1">
    <location>
        <begin position="169"/>
        <end position="188"/>
    </location>
</feature>
<feature type="region of interest" description="Disordered" evidence="1">
    <location>
        <begin position="580"/>
        <end position="607"/>
    </location>
</feature>
<dbReference type="Proteomes" id="UP001281761">
    <property type="component" value="Unassembled WGS sequence"/>
</dbReference>
<reference evidence="2 3" key="1">
    <citation type="journal article" date="2022" name="bioRxiv">
        <title>Genomics of Preaxostyla Flagellates Illuminates Evolutionary Transitions and the Path Towards Mitochondrial Loss.</title>
        <authorList>
            <person name="Novak L.V.F."/>
            <person name="Treitli S.C."/>
            <person name="Pyrih J."/>
            <person name="Halakuc P."/>
            <person name="Pipaliya S.V."/>
            <person name="Vacek V."/>
            <person name="Brzon O."/>
            <person name="Soukal P."/>
            <person name="Eme L."/>
            <person name="Dacks J.B."/>
            <person name="Karnkowska A."/>
            <person name="Elias M."/>
            <person name="Hampl V."/>
        </authorList>
    </citation>
    <scope>NUCLEOTIDE SEQUENCE [LARGE SCALE GENOMIC DNA]</scope>
    <source>
        <strain evidence="2">NAU3</strain>
        <tissue evidence="2">Gut</tissue>
    </source>
</reference>
<dbReference type="InterPro" id="IPR043519">
    <property type="entry name" value="NT_sf"/>
</dbReference>
<dbReference type="Gene3D" id="1.10.1410.10">
    <property type="match status" value="1"/>
</dbReference>
<proteinExistence type="predicted"/>
<feature type="compositionally biased region" description="Basic residues" evidence="1">
    <location>
        <begin position="316"/>
        <end position="326"/>
    </location>
</feature>
<feature type="region of interest" description="Disordered" evidence="1">
    <location>
        <begin position="1055"/>
        <end position="1088"/>
    </location>
</feature>
<dbReference type="SUPFAM" id="SSF81301">
    <property type="entry name" value="Nucleotidyltransferase"/>
    <property type="match status" value="2"/>
</dbReference>
<dbReference type="PANTHER" id="PTHR23092:SF15">
    <property type="entry name" value="INACTIVE NON-CANONICAL POLY(A) RNA POLYMERASE PROTEIN TRF4-2-RELATED"/>
    <property type="match status" value="1"/>
</dbReference>
<evidence type="ECO:0000313" key="3">
    <source>
        <dbReference type="Proteomes" id="UP001281761"/>
    </source>
</evidence>
<keyword evidence="3" id="KW-1185">Reference proteome</keyword>
<dbReference type="InterPro" id="IPR045862">
    <property type="entry name" value="Trf4-like"/>
</dbReference>
<evidence type="ECO:0000313" key="2">
    <source>
        <dbReference type="EMBL" id="KAK2959342.1"/>
    </source>
</evidence>
<gene>
    <name evidence="2" type="ORF">BLNAU_5651</name>
</gene>
<feature type="compositionally biased region" description="Polar residues" evidence="1">
    <location>
        <begin position="292"/>
        <end position="315"/>
    </location>
</feature>
<dbReference type="SUPFAM" id="SSF81631">
    <property type="entry name" value="PAP/OAS1 substrate-binding domain"/>
    <property type="match status" value="1"/>
</dbReference>
<feature type="compositionally biased region" description="Polar residues" evidence="1">
    <location>
        <begin position="22"/>
        <end position="38"/>
    </location>
</feature>
<sequence>MQIDITTEAFIGYPVRNRLQRKTQFPQKSKSRQQSSGLPSALEDFPDDPTFSVPTTFPALIPQITTPPPLQDQTEVVNPTPIRAQTREGRDRREPDRKRGISEGAEERTDWESEGQTKQPNIQRLFSPVRNPNTQQHPPPPDAASQAESVSTLHFSVDNHEMFERGLSRSFTPQPAPMESSSRFSVHSWQSLRDGRYDDAYYSYPSTPRSEYNARIKFPFPSHKRRRSINQPLHIHSVPRSHSRTSFTSKKFKDDERECDKPHQKEDSPAEKNKEEKKELLRGRSDPPAMFSYQTHPKPSIPTTNSSGHLSFPQSNKKRAKTPPPHKLHETFPSPLHLTDQLPKRTEQLTTHSVDLQKLPMPPSENDILKTPINKPFEPLNPIFPESADNKPKTSIPRTLSLENAKAPPFIPSSKLPPPPKVSPVNPPLVSLVPNSEPLRISVTPEQTFSTFQLPITPPAQAIGSSKNHLEYDFDSTYAQNGHALLATPHTERKHMTDNSRNALTLLSPRQNQIRPPLVLPQNTTFTFLFPQQDQTDGDQNSLPVINLAQSDSNAPSASYLVINLQPIFNSLDMFHKQSSKARITSGSPMTSLAERRSISPPGAAPLLLSPPPPSVIPQVGLLGLEMKPPQPPPNPHIKRHKSGLHILQPGAFSLLSSLVETFRMSTTLIQKVPLPQVSPLTVALSDRLHRIRSSSFVFHQSFPIFPITHQQSLSHPHTSSVSASPLYRLTTNFPLFLLSLPDTFSPSAPLPLPSNSFNIKNPLSIPSIAPSFHSQTSSISTYSQHLPHQLSPITDLDPLFASMSEAAWLPHPRGIFVFPHSKKPESPEPPQPAPHFALPKIPHMTTAQRYEHITTELSSFISFITLTKAECLHRMSWIERMMQAVFQTQKDTLTKKVVFLYGSLSSYLSIPESDLDIELISQSSHRFILAIQRVIRVQFEIWYGDELREEGRHSQLHSYSRTRTKILSELKKQHVRPCRHCGVLNISGECDCACWNEYEPSNRDHSPKIDPSHSEPLSTSTLPLSADSINLNTPLQAILDFSCPFIPKDSEAGSKRLVHSSPSPSDISTSSTPFPSSQLTPDEDHVADEHSFDTSGFVFKSVVDEYNLRKQTDPSVCLFDCIPPLPTEDRAQTLTLLSSIDNSLQTLFSQDDTLTPQLQNGTLSTELISTARIPILKVHNSRQGIEIDMGAGAVSGIINTDFIRNLLVIYPQARPLILLLKTFLAQKQLNHPYSGGLGGYAVSLLVVSHLQQFQRNFGKNHREASFGELVVTFFQLYGEINLPQPADNQPLFSFSRFIITVKGRGCYIDRETFDESIYLSNIDGKYSMPLAIIEDPLNKTNNTAKSAFRLLDIQDVFRRAYEDLMGINPVPVPQVQMGEWEEQLMLREAYEELQLSVRHKHYKEHPSLDIPQFKLNAEDDEKTKEIKQLAQPRLSRLNSLSHQLPHIVPLTHPNHPLYAQVQRIASKRAIPAEFFLSRQTTSQFKIPSFLSLVVSGSGIKMDVRVNNNTHFKTLLHFGNPLALFFPDTKS</sequence>
<feature type="compositionally biased region" description="Basic and acidic residues" evidence="1">
    <location>
        <begin position="251"/>
        <end position="285"/>
    </location>
</feature>
<feature type="compositionally biased region" description="Low complexity" evidence="1">
    <location>
        <begin position="1061"/>
        <end position="1081"/>
    </location>
</feature>
<accession>A0ABQ9Y6F0</accession>
<feature type="compositionally biased region" description="Basic and acidic residues" evidence="1">
    <location>
        <begin position="85"/>
        <end position="111"/>
    </location>
</feature>
<protein>
    <recommendedName>
        <fullName evidence="4">Polynucleotide adenylyltransferase</fullName>
    </recommendedName>
</protein>
<evidence type="ECO:0008006" key="4">
    <source>
        <dbReference type="Google" id="ProtNLM"/>
    </source>
</evidence>
<comment type="caution">
    <text evidence="2">The sequence shown here is derived from an EMBL/GenBank/DDBJ whole genome shotgun (WGS) entry which is preliminary data.</text>
</comment>
<dbReference type="EMBL" id="JARBJD010000030">
    <property type="protein sequence ID" value="KAK2959342.1"/>
    <property type="molecule type" value="Genomic_DNA"/>
</dbReference>
<feature type="compositionally biased region" description="Polar residues" evidence="1">
    <location>
        <begin position="581"/>
        <end position="591"/>
    </location>
</feature>
<feature type="region of interest" description="Disordered" evidence="1">
    <location>
        <begin position="20"/>
        <end position="150"/>
    </location>
</feature>
<feature type="region of interest" description="Disordered" evidence="1">
    <location>
        <begin position="222"/>
        <end position="336"/>
    </location>
</feature>
<organism evidence="2 3">
    <name type="scientific">Blattamonas nauphoetae</name>
    <dbReference type="NCBI Taxonomy" id="2049346"/>
    <lineage>
        <taxon>Eukaryota</taxon>
        <taxon>Metamonada</taxon>
        <taxon>Preaxostyla</taxon>
        <taxon>Oxymonadida</taxon>
        <taxon>Blattamonas</taxon>
    </lineage>
</organism>
<feature type="compositionally biased region" description="Polar residues" evidence="1">
    <location>
        <begin position="114"/>
        <end position="136"/>
    </location>
</feature>
<name>A0ABQ9Y6F0_9EUKA</name>
<dbReference type="PANTHER" id="PTHR23092">
    <property type="entry name" value="POLY(A) RNA POLYMERASE"/>
    <property type="match status" value="1"/>
</dbReference>
<evidence type="ECO:0000256" key="1">
    <source>
        <dbReference type="SAM" id="MobiDB-lite"/>
    </source>
</evidence>